<organism evidence="2 3">
    <name type="scientific">Candidatus Abyssobacteria bacterium SURF_17</name>
    <dbReference type="NCBI Taxonomy" id="2093361"/>
    <lineage>
        <taxon>Bacteria</taxon>
        <taxon>Pseudomonadati</taxon>
        <taxon>Candidatus Hydrogenedentota</taxon>
        <taxon>Candidatus Abyssobacteria</taxon>
    </lineage>
</organism>
<protein>
    <submittedName>
        <fullName evidence="2">DUF4268 domain-containing protein</fullName>
    </submittedName>
</protein>
<dbReference type="InterPro" id="IPR011856">
    <property type="entry name" value="tRNA_endonuc-like_dom_sf"/>
</dbReference>
<accession>A0A419EQZ1</accession>
<evidence type="ECO:0000259" key="1">
    <source>
        <dbReference type="Pfam" id="PF14088"/>
    </source>
</evidence>
<dbReference type="InterPro" id="IPR025364">
    <property type="entry name" value="DUF4268"/>
</dbReference>
<dbReference type="Pfam" id="PF14088">
    <property type="entry name" value="DUF4268"/>
    <property type="match status" value="1"/>
</dbReference>
<evidence type="ECO:0000313" key="2">
    <source>
        <dbReference type="EMBL" id="RJP65797.1"/>
    </source>
</evidence>
<dbReference type="Gene3D" id="3.40.1350.10">
    <property type="match status" value="1"/>
</dbReference>
<sequence>MVEKLEQVPVREIWKHEAYDFTSWLFENCDSLSERIGLSISPVEKEKSVGSFNVDILAEDASGRAVIIENQLAPTDHDHLGKLLTYLSNLDAKVAIWISTDPRPEHVVAINYLNEVVPQDTHFYLVRLQAFRIAGSGPAPYFEVEAGPSEERTAGGKVKKEFAERDKIRYEFFQQLLEASNKATNLFSSVSPPAYQNWVTAGAGKSGLAWVYAAMKKMAKVELFLGHSDFTVNKSRFEKLRRQKEDIEDKFGEALIWEFSDSRKQQYIRSICPFGTLDDTEKWPDIQKDMVDRMVRLEKAIGPRIKSL</sequence>
<name>A0A419EQZ1_9BACT</name>
<dbReference type="GO" id="GO:0003676">
    <property type="term" value="F:nucleic acid binding"/>
    <property type="evidence" value="ECO:0007669"/>
    <property type="project" value="InterPro"/>
</dbReference>
<gene>
    <name evidence="2" type="ORF">C4532_17205</name>
</gene>
<feature type="domain" description="DUF4268" evidence="1">
    <location>
        <begin position="168"/>
        <end position="304"/>
    </location>
</feature>
<dbReference type="AlphaFoldDB" id="A0A419EQZ1"/>
<comment type="caution">
    <text evidence="2">The sequence shown here is derived from an EMBL/GenBank/DDBJ whole genome shotgun (WGS) entry which is preliminary data.</text>
</comment>
<proteinExistence type="predicted"/>
<reference evidence="2 3" key="1">
    <citation type="journal article" date="2017" name="ISME J.">
        <title>Energy and carbon metabolisms in a deep terrestrial subsurface fluid microbial community.</title>
        <authorList>
            <person name="Momper L."/>
            <person name="Jungbluth S.P."/>
            <person name="Lee M.D."/>
            <person name="Amend J.P."/>
        </authorList>
    </citation>
    <scope>NUCLEOTIDE SEQUENCE [LARGE SCALE GENOMIC DNA]</scope>
    <source>
        <strain evidence="2">SURF_17</strain>
    </source>
</reference>
<dbReference type="Proteomes" id="UP000285961">
    <property type="component" value="Unassembled WGS sequence"/>
</dbReference>
<dbReference type="EMBL" id="QZKI01000122">
    <property type="protein sequence ID" value="RJP65797.1"/>
    <property type="molecule type" value="Genomic_DNA"/>
</dbReference>
<evidence type="ECO:0000313" key="3">
    <source>
        <dbReference type="Proteomes" id="UP000285961"/>
    </source>
</evidence>